<keyword evidence="2" id="KW-1185">Reference proteome</keyword>
<feature type="compositionally biased region" description="Acidic residues" evidence="1">
    <location>
        <begin position="142"/>
        <end position="172"/>
    </location>
</feature>
<name>A0A6J1HI93_CUCMO</name>
<protein>
    <submittedName>
        <fullName evidence="3">Uncharacterized protein LOC111464575</fullName>
    </submittedName>
</protein>
<dbReference type="GO" id="GO:0007142">
    <property type="term" value="P:male meiosis II"/>
    <property type="evidence" value="ECO:0007669"/>
    <property type="project" value="InterPro"/>
</dbReference>
<feature type="region of interest" description="Disordered" evidence="1">
    <location>
        <begin position="95"/>
        <end position="179"/>
    </location>
</feature>
<dbReference type="Proteomes" id="UP000504609">
    <property type="component" value="Unplaced"/>
</dbReference>
<dbReference type="InterPro" id="IPR039300">
    <property type="entry name" value="JASON"/>
</dbReference>
<dbReference type="RefSeq" id="XP_022964617.1">
    <property type="nucleotide sequence ID" value="XM_023108849.1"/>
</dbReference>
<proteinExistence type="predicted"/>
<dbReference type="PANTHER" id="PTHR33318">
    <property type="entry name" value="ASPARTYL/GLUTAMYL-TRNA(ASN/GLN) AMIDOTRANSFERASE SUBUNIT"/>
    <property type="match status" value="1"/>
</dbReference>
<dbReference type="AlphaFoldDB" id="A0A6J1HI93"/>
<feature type="compositionally biased region" description="Polar residues" evidence="1">
    <location>
        <begin position="111"/>
        <end position="136"/>
    </location>
</feature>
<evidence type="ECO:0000313" key="3">
    <source>
        <dbReference type="RefSeq" id="XP_022964617.1"/>
    </source>
</evidence>
<sequence>MGCFLACFGFHKRRKKRRSPVDGFTVSNQIHLSYEPLDSSQITTCDVIDKPEIQNSKPRDRSKEQAWVKIRKKVSFNLNVQTYEPVPDDHYFLESDQEGKTEEHSPEATARTDSTSLTDKEFTTSNPGNYPQNHRYQNCADICDDDDEEDDFGYGESDLEDSEIDEEHDEFETNSVDRSQQVHSVLKPIENLTQWRTAKAKAGTISKQQMNNKVKTSEQPQSPVFCSLNESTLNSRLSSSLPDTQTQENPVHSSLSDWLSELKHRVTSRSWNRGDSEILFVNEAL</sequence>
<accession>A0A6J1HI93</accession>
<evidence type="ECO:0000256" key="1">
    <source>
        <dbReference type="SAM" id="MobiDB-lite"/>
    </source>
</evidence>
<feature type="compositionally biased region" description="Basic and acidic residues" evidence="1">
    <location>
        <begin position="95"/>
        <end position="106"/>
    </location>
</feature>
<dbReference type="GeneID" id="111464575"/>
<reference evidence="3" key="1">
    <citation type="submission" date="2025-08" db="UniProtKB">
        <authorList>
            <consortium name="RefSeq"/>
        </authorList>
    </citation>
    <scope>IDENTIFICATION</scope>
    <source>
        <tissue evidence="3">Young leaves</tissue>
    </source>
</reference>
<dbReference type="PANTHER" id="PTHR33318:SF16">
    <property type="entry name" value="FK506-BINDING NUCLEAR-LIKE PROTEIN"/>
    <property type="match status" value="1"/>
</dbReference>
<organism evidence="2 3">
    <name type="scientific">Cucurbita moschata</name>
    <name type="common">Winter crookneck squash</name>
    <name type="synonym">Cucurbita pepo var. moschata</name>
    <dbReference type="NCBI Taxonomy" id="3662"/>
    <lineage>
        <taxon>Eukaryota</taxon>
        <taxon>Viridiplantae</taxon>
        <taxon>Streptophyta</taxon>
        <taxon>Embryophyta</taxon>
        <taxon>Tracheophyta</taxon>
        <taxon>Spermatophyta</taxon>
        <taxon>Magnoliopsida</taxon>
        <taxon>eudicotyledons</taxon>
        <taxon>Gunneridae</taxon>
        <taxon>Pentapetalae</taxon>
        <taxon>rosids</taxon>
        <taxon>fabids</taxon>
        <taxon>Cucurbitales</taxon>
        <taxon>Cucurbitaceae</taxon>
        <taxon>Cucurbiteae</taxon>
        <taxon>Cucurbita</taxon>
    </lineage>
</organism>
<evidence type="ECO:0000313" key="2">
    <source>
        <dbReference type="Proteomes" id="UP000504609"/>
    </source>
</evidence>
<gene>
    <name evidence="3" type="primary">LOC111464575</name>
</gene>
<dbReference type="KEGG" id="cmos:111464575"/>